<dbReference type="AlphaFoldDB" id="D5PD07"/>
<dbReference type="eggNOG" id="COG0494">
    <property type="taxonomic scope" value="Bacteria"/>
</dbReference>
<dbReference type="PANTHER" id="PTHR43736:SF1">
    <property type="entry name" value="DIHYDRONEOPTERIN TRIPHOSPHATE DIPHOSPHATASE"/>
    <property type="match status" value="1"/>
</dbReference>
<proteinExistence type="inferred from homology"/>
<accession>D5PD07</accession>
<dbReference type="InterPro" id="IPR000086">
    <property type="entry name" value="NUDIX_hydrolase_dom"/>
</dbReference>
<sequence>MPRRLGRAAGSPHPAGCPMSVRESAIALLSGWRAPDPAQDSLRHAVLAFVHARPDACRRDCVPGHVTASALVLDHTGSRVLLTLHPRVGRWVQLGGHCDDDDPDVAAAALREATEESGVAGLRLEPELAAVHVHPVTCSLGVPTRHLDLQFVARAPAGAQIAISDESDDLRWWPADALPDGTDHALAYLVLRAVGTARPRASR</sequence>
<organism evidence="3 4">
    <name type="scientific">Mycobacterium parascrofulaceum ATCC BAA-614</name>
    <dbReference type="NCBI Taxonomy" id="525368"/>
    <lineage>
        <taxon>Bacteria</taxon>
        <taxon>Bacillati</taxon>
        <taxon>Actinomycetota</taxon>
        <taxon>Actinomycetes</taxon>
        <taxon>Mycobacteriales</taxon>
        <taxon>Mycobacteriaceae</taxon>
        <taxon>Mycobacterium</taxon>
        <taxon>Mycobacterium simiae complex</taxon>
    </lineage>
</organism>
<dbReference type="SUPFAM" id="SSF55811">
    <property type="entry name" value="Nudix"/>
    <property type="match status" value="1"/>
</dbReference>
<dbReference type="HOGENOM" id="CLU_101758_0_0_11"/>
<keyword evidence="3" id="KW-0378">Hydrolase</keyword>
<dbReference type="PROSITE" id="PS51462">
    <property type="entry name" value="NUDIX"/>
    <property type="match status" value="1"/>
</dbReference>
<dbReference type="Gene3D" id="3.90.79.10">
    <property type="entry name" value="Nucleoside Triphosphate Pyrophosphohydrolase"/>
    <property type="match status" value="1"/>
</dbReference>
<comment type="caution">
    <text evidence="3">The sequence shown here is derived from an EMBL/GenBank/DDBJ whole genome shotgun (WGS) entry which is preliminary data.</text>
</comment>
<name>D5PD07_9MYCO</name>
<evidence type="ECO:0000259" key="2">
    <source>
        <dbReference type="PROSITE" id="PS51462"/>
    </source>
</evidence>
<evidence type="ECO:0000313" key="3">
    <source>
        <dbReference type="EMBL" id="EFG76063.1"/>
    </source>
</evidence>
<dbReference type="PANTHER" id="PTHR43736">
    <property type="entry name" value="ADP-RIBOSE PYROPHOSPHATASE"/>
    <property type="match status" value="1"/>
</dbReference>
<reference evidence="3 4" key="1">
    <citation type="submission" date="2010-04" db="EMBL/GenBank/DDBJ databases">
        <authorList>
            <person name="Muzny D."/>
            <person name="Qin X."/>
            <person name="Deng J."/>
            <person name="Jiang H."/>
            <person name="Liu Y."/>
            <person name="Qu J."/>
            <person name="Song X.-Z."/>
            <person name="Zhang L."/>
            <person name="Thornton R."/>
            <person name="Coyle M."/>
            <person name="Francisco L."/>
            <person name="Jackson L."/>
            <person name="Javaid M."/>
            <person name="Korchina V."/>
            <person name="Kovar C."/>
            <person name="Mata R."/>
            <person name="Mathew T."/>
            <person name="Ngo R."/>
            <person name="Nguyen L."/>
            <person name="Nguyen N."/>
            <person name="Okwuonu G."/>
            <person name="Ongeri F."/>
            <person name="Pham C."/>
            <person name="Simmons D."/>
            <person name="Wilczek-Boney K."/>
            <person name="Hale W."/>
            <person name="Jakkamsetti A."/>
            <person name="Pham P."/>
            <person name="Ruth R."/>
            <person name="San Lucas F."/>
            <person name="Warren J."/>
            <person name="Zhang J."/>
            <person name="Zhao Z."/>
            <person name="Zhou C."/>
            <person name="Zhu D."/>
            <person name="Lee S."/>
            <person name="Bess C."/>
            <person name="Blankenburg K."/>
            <person name="Forbes L."/>
            <person name="Fu Q."/>
            <person name="Gubbala S."/>
            <person name="Hirani K."/>
            <person name="Jayaseelan J.C."/>
            <person name="Lara F."/>
            <person name="Munidasa M."/>
            <person name="Palculict T."/>
            <person name="Patil S."/>
            <person name="Pu L.-L."/>
            <person name="Saada N."/>
            <person name="Tang L."/>
            <person name="Weissenberger G."/>
            <person name="Zhu Y."/>
            <person name="Hemphill L."/>
            <person name="Shang Y."/>
            <person name="Youmans B."/>
            <person name="Ayvaz T."/>
            <person name="Ross M."/>
            <person name="Santibanez J."/>
            <person name="Aqrawi P."/>
            <person name="Gross S."/>
            <person name="Joshi V."/>
            <person name="Fowler G."/>
            <person name="Nazareth L."/>
            <person name="Reid J."/>
            <person name="Worley K."/>
            <person name="Petrosino J."/>
            <person name="Highlander S."/>
            <person name="Gibbs R."/>
        </authorList>
    </citation>
    <scope>NUCLEOTIDE SEQUENCE [LARGE SCALE GENOMIC DNA]</scope>
    <source>
        <strain evidence="3 4">ATCC BAA-614</strain>
    </source>
</reference>
<dbReference type="Pfam" id="PF00293">
    <property type="entry name" value="NUDIX"/>
    <property type="match status" value="1"/>
</dbReference>
<dbReference type="InterPro" id="IPR015797">
    <property type="entry name" value="NUDIX_hydrolase-like_dom_sf"/>
</dbReference>
<dbReference type="Proteomes" id="UP000003653">
    <property type="component" value="Unassembled WGS sequence"/>
</dbReference>
<dbReference type="EMBL" id="ADNV01000285">
    <property type="protein sequence ID" value="EFG76063.1"/>
    <property type="molecule type" value="Genomic_DNA"/>
</dbReference>
<dbReference type="GO" id="GO:0016787">
    <property type="term" value="F:hydrolase activity"/>
    <property type="evidence" value="ECO:0007669"/>
    <property type="project" value="UniProtKB-KW"/>
</dbReference>
<evidence type="ECO:0000313" key="4">
    <source>
        <dbReference type="Proteomes" id="UP000003653"/>
    </source>
</evidence>
<protein>
    <submittedName>
        <fullName evidence="3">Hydrolase, NUDIX family</fullName>
    </submittedName>
</protein>
<dbReference type="CDD" id="cd03674">
    <property type="entry name" value="NUDIX_Hydrolase"/>
    <property type="match status" value="1"/>
</dbReference>
<keyword evidence="4" id="KW-1185">Reference proteome</keyword>
<gene>
    <name evidence="3" type="ORF">HMPREF0591_4051</name>
</gene>
<feature type="domain" description="Nudix hydrolase" evidence="2">
    <location>
        <begin position="63"/>
        <end position="195"/>
    </location>
</feature>
<evidence type="ECO:0000256" key="1">
    <source>
        <dbReference type="ARBA" id="ARBA00005582"/>
    </source>
</evidence>
<comment type="similarity">
    <text evidence="1">Belongs to the Nudix hydrolase family.</text>
</comment>